<dbReference type="OrthoDB" id="9788974at2"/>
<keyword evidence="8" id="KW-1185">Reference proteome</keyword>
<evidence type="ECO:0000256" key="1">
    <source>
        <dbReference type="ARBA" id="ARBA00004141"/>
    </source>
</evidence>
<dbReference type="GO" id="GO:0030416">
    <property type="term" value="P:methylamine metabolic process"/>
    <property type="evidence" value="ECO:0007669"/>
    <property type="project" value="InterPro"/>
</dbReference>
<keyword evidence="3 5" id="KW-1133">Transmembrane helix</keyword>
<sequence length="130" mass="13932">MHPIRTLARLALGAVLVFAGVSHLSFARQAFRAQVPKSLTDNLPVSEDDVVVASGVAEIGLGGLLLLVNRRWVGTLAAVFFVAVFPGNIAQLVNRRTAFGLDTNDRRLLRLLGQPLLVAVALAGRPKKRS</sequence>
<dbReference type="GO" id="GO:0016020">
    <property type="term" value="C:membrane"/>
    <property type="evidence" value="ECO:0007669"/>
    <property type="project" value="UniProtKB-SubCell"/>
</dbReference>
<keyword evidence="4 5" id="KW-0472">Membrane</keyword>
<comment type="caution">
    <text evidence="7">The sequence shown here is derived from an EMBL/GenBank/DDBJ whole genome shotgun (WGS) entry which is preliminary data.</text>
</comment>
<gene>
    <name evidence="7" type="ORF">C8E83_2721</name>
</gene>
<name>A0A495IHW7_9MICO</name>
<keyword evidence="2 5" id="KW-0812">Transmembrane</keyword>
<evidence type="ECO:0000256" key="5">
    <source>
        <dbReference type="SAM" id="Phobius"/>
    </source>
</evidence>
<evidence type="ECO:0000259" key="6">
    <source>
        <dbReference type="Pfam" id="PF07291"/>
    </source>
</evidence>
<proteinExistence type="predicted"/>
<evidence type="ECO:0000313" key="8">
    <source>
        <dbReference type="Proteomes" id="UP000280008"/>
    </source>
</evidence>
<comment type="subcellular location">
    <subcellularLocation>
        <location evidence="1">Membrane</location>
        <topology evidence="1">Multi-pass membrane protein</topology>
    </subcellularLocation>
</comment>
<dbReference type="AlphaFoldDB" id="A0A495IHW7"/>
<evidence type="ECO:0000256" key="4">
    <source>
        <dbReference type="ARBA" id="ARBA00023136"/>
    </source>
</evidence>
<dbReference type="InterPro" id="IPR009908">
    <property type="entry name" value="Methylamine_util_MauE"/>
</dbReference>
<evidence type="ECO:0000256" key="2">
    <source>
        <dbReference type="ARBA" id="ARBA00022692"/>
    </source>
</evidence>
<dbReference type="PANTHER" id="PTHR36974:SF1">
    <property type="entry name" value="DOXX FAMILY MEMBRANE PROTEIN"/>
    <property type="match status" value="1"/>
</dbReference>
<protein>
    <submittedName>
        <fullName evidence="7">Putative membrane protein</fullName>
    </submittedName>
</protein>
<evidence type="ECO:0000313" key="7">
    <source>
        <dbReference type="EMBL" id="RKR75573.1"/>
    </source>
</evidence>
<accession>A0A495IHW7</accession>
<feature type="transmembrane region" description="Helical" evidence="5">
    <location>
        <begin position="75"/>
        <end position="93"/>
    </location>
</feature>
<dbReference type="Proteomes" id="UP000280008">
    <property type="component" value="Unassembled WGS sequence"/>
</dbReference>
<dbReference type="PANTHER" id="PTHR36974">
    <property type="entry name" value="MEMBRANE PROTEIN-RELATED"/>
    <property type="match status" value="1"/>
</dbReference>
<feature type="domain" description="Methylamine utilisation protein MauE" evidence="6">
    <location>
        <begin position="3"/>
        <end position="96"/>
    </location>
</feature>
<dbReference type="RefSeq" id="WP_121370352.1">
    <property type="nucleotide sequence ID" value="NZ_RBKS01000001.1"/>
</dbReference>
<organism evidence="7 8">
    <name type="scientific">Frondihabitans australicus</name>
    <dbReference type="NCBI Taxonomy" id="386892"/>
    <lineage>
        <taxon>Bacteria</taxon>
        <taxon>Bacillati</taxon>
        <taxon>Actinomycetota</taxon>
        <taxon>Actinomycetes</taxon>
        <taxon>Micrococcales</taxon>
        <taxon>Microbacteriaceae</taxon>
        <taxon>Frondihabitans</taxon>
    </lineage>
</organism>
<dbReference type="Pfam" id="PF07291">
    <property type="entry name" value="MauE"/>
    <property type="match status" value="1"/>
</dbReference>
<evidence type="ECO:0000256" key="3">
    <source>
        <dbReference type="ARBA" id="ARBA00022989"/>
    </source>
</evidence>
<dbReference type="EMBL" id="RBKS01000001">
    <property type="protein sequence ID" value="RKR75573.1"/>
    <property type="molecule type" value="Genomic_DNA"/>
</dbReference>
<reference evidence="7 8" key="1">
    <citation type="submission" date="2018-10" db="EMBL/GenBank/DDBJ databases">
        <title>Sequencing the genomes of 1000 actinobacteria strains.</title>
        <authorList>
            <person name="Klenk H.-P."/>
        </authorList>
    </citation>
    <scope>NUCLEOTIDE SEQUENCE [LARGE SCALE GENOMIC DNA]</scope>
    <source>
        <strain evidence="7 8">DSM 17894</strain>
    </source>
</reference>